<name>A0A6L9MPD5_9ALTE</name>
<comment type="caution">
    <text evidence="1">The sequence shown here is derived from an EMBL/GenBank/DDBJ whole genome shotgun (WGS) entry which is preliminary data.</text>
</comment>
<dbReference type="InterPro" id="IPR050484">
    <property type="entry name" value="Transf_Hexapept/Carb_Anhydrase"/>
</dbReference>
<dbReference type="EMBL" id="JAAAWP010000001">
    <property type="protein sequence ID" value="NDW20074.1"/>
    <property type="molecule type" value="Genomic_DNA"/>
</dbReference>
<sequence>MQYSLGNLTPKIDKSAYIAPGAHVIGNVDLREGSSVWFNAVIRGDMDLITVGEKSNVQDGSVLHTDAGVPLTLGTGVTVGHKVMLHGCTIGDYSLIGINAVVLNGAKIGKYCIVGANALITENMDIPDFSLVVGSPGKVIKTLDESVKPKLEASAAHYKDNAQHYAQSLKATDV</sequence>
<evidence type="ECO:0000313" key="2">
    <source>
        <dbReference type="Proteomes" id="UP000478837"/>
    </source>
</evidence>
<dbReference type="InterPro" id="IPR011004">
    <property type="entry name" value="Trimer_LpxA-like_sf"/>
</dbReference>
<dbReference type="InterPro" id="IPR001451">
    <property type="entry name" value="Hexapep"/>
</dbReference>
<dbReference type="RefSeq" id="WP_163109257.1">
    <property type="nucleotide sequence ID" value="NZ_JAAAWP010000001.1"/>
</dbReference>
<dbReference type="CDD" id="cd04645">
    <property type="entry name" value="LbH_gamma_CA_like"/>
    <property type="match status" value="1"/>
</dbReference>
<dbReference type="PANTHER" id="PTHR13061">
    <property type="entry name" value="DYNACTIN SUBUNIT P25"/>
    <property type="match status" value="1"/>
</dbReference>
<dbReference type="Pfam" id="PF00132">
    <property type="entry name" value="Hexapep"/>
    <property type="match status" value="1"/>
</dbReference>
<dbReference type="AlphaFoldDB" id="A0A6L9MPD5"/>
<dbReference type="Gene3D" id="2.160.10.10">
    <property type="entry name" value="Hexapeptide repeat proteins"/>
    <property type="match status" value="1"/>
</dbReference>
<dbReference type="InterPro" id="IPR047324">
    <property type="entry name" value="LbH_gamma_CA-like"/>
</dbReference>
<dbReference type="SUPFAM" id="SSF51161">
    <property type="entry name" value="Trimeric LpxA-like enzymes"/>
    <property type="match status" value="1"/>
</dbReference>
<protein>
    <submittedName>
        <fullName evidence="1">Gamma carbonic anhydrase family protein</fullName>
    </submittedName>
</protein>
<dbReference type="PANTHER" id="PTHR13061:SF29">
    <property type="entry name" value="GAMMA CARBONIC ANHYDRASE-LIKE 1, MITOCHONDRIAL-RELATED"/>
    <property type="match status" value="1"/>
</dbReference>
<organism evidence="1 2">
    <name type="scientific">Alteromonas hispanica</name>
    <dbReference type="NCBI Taxonomy" id="315421"/>
    <lineage>
        <taxon>Bacteria</taxon>
        <taxon>Pseudomonadati</taxon>
        <taxon>Pseudomonadota</taxon>
        <taxon>Gammaproteobacteria</taxon>
        <taxon>Alteromonadales</taxon>
        <taxon>Alteromonadaceae</taxon>
        <taxon>Alteromonas/Salinimonas group</taxon>
        <taxon>Alteromonas</taxon>
    </lineage>
</organism>
<evidence type="ECO:0000313" key="1">
    <source>
        <dbReference type="EMBL" id="NDW20074.1"/>
    </source>
</evidence>
<gene>
    <name evidence="1" type="ORF">GTW09_00830</name>
</gene>
<accession>A0A6L9MPD5</accession>
<keyword evidence="2" id="KW-1185">Reference proteome</keyword>
<reference evidence="1 2" key="1">
    <citation type="submission" date="2020-01" db="EMBL/GenBank/DDBJ databases">
        <title>Genomes of bacteria type strains.</title>
        <authorList>
            <person name="Chen J."/>
            <person name="Zhu S."/>
            <person name="Yang J."/>
        </authorList>
    </citation>
    <scope>NUCLEOTIDE SEQUENCE [LARGE SCALE GENOMIC DNA]</scope>
    <source>
        <strain evidence="1 2">LMG 22958</strain>
    </source>
</reference>
<proteinExistence type="predicted"/>
<dbReference type="Proteomes" id="UP000478837">
    <property type="component" value="Unassembled WGS sequence"/>
</dbReference>